<dbReference type="InterPro" id="IPR034505">
    <property type="entry name" value="Coproporphyrinogen-III_oxidase"/>
</dbReference>
<proteinExistence type="inferred from homology"/>
<dbReference type="SUPFAM" id="SSF102114">
    <property type="entry name" value="Radical SAM enzymes"/>
    <property type="match status" value="1"/>
</dbReference>
<keyword evidence="2" id="KW-0479">Metal-binding</keyword>
<dbReference type="Proteomes" id="UP001257277">
    <property type="component" value="Unassembled WGS sequence"/>
</dbReference>
<keyword evidence="2" id="KW-0349">Heme</keyword>
<gene>
    <name evidence="4" type="primary">hemW</name>
    <name evidence="4" type="ORF">RQM59_08110</name>
</gene>
<sequence>MAGIYIHIPFCKQACYYCDFHFSTSLKKKDALIISIVKEIALRKNELGGETVETIYFGGGTPSMLHQSEIDQIIDAVYKFHTVIDDPEITLEANPDDLEESKILELAGSKINRLSIGVQSFFEEDLQLMNRAHNAYEAKECLSLAVKHFENISIDLIYGIPGLTDEKWKENIATALDFKIPHISSYALTVEPKTALEALIKKGKIQDTDDVQAERQFHILIDMLDAQNFDHYELSNFGKKGFYSKSNSAYWQGKSYIGIGPSAHSFDGKKRGWNVRNNAKYINSLEGDELPIERELLSTTDRYNEYIMTGLRTIWGVSLEKVEIDFGKDYLGYLLAQSDKYLSEDLLYIENEKLKTTQKGKFLSDGIASDLFKLN</sequence>
<keyword evidence="2" id="KW-0411">Iron-sulfur</keyword>
<dbReference type="Gene3D" id="3.80.30.20">
    <property type="entry name" value="tm_1862 like domain"/>
    <property type="match status" value="1"/>
</dbReference>
<dbReference type="SFLD" id="SFLDF00288">
    <property type="entry name" value="HemN-like__clustered_with_nucl"/>
    <property type="match status" value="1"/>
</dbReference>
<dbReference type="InterPro" id="IPR006638">
    <property type="entry name" value="Elp3/MiaA/NifB-like_rSAM"/>
</dbReference>
<dbReference type="InterPro" id="IPR058240">
    <property type="entry name" value="rSAM_sf"/>
</dbReference>
<keyword evidence="2" id="KW-0408">Iron</keyword>
<dbReference type="PANTHER" id="PTHR13932">
    <property type="entry name" value="COPROPORPHYRINIGEN III OXIDASE"/>
    <property type="match status" value="1"/>
</dbReference>
<dbReference type="CDD" id="cd01335">
    <property type="entry name" value="Radical_SAM"/>
    <property type="match status" value="1"/>
</dbReference>
<dbReference type="RefSeq" id="WP_349241600.1">
    <property type="nucleotide sequence ID" value="NZ_JAVTTO010000003.1"/>
</dbReference>
<dbReference type="SMART" id="SM00729">
    <property type="entry name" value="Elp3"/>
    <property type="match status" value="1"/>
</dbReference>
<keyword evidence="2" id="KW-0949">S-adenosyl-L-methionine</keyword>
<comment type="subcellular location">
    <subcellularLocation>
        <location evidence="2">Cytoplasm</location>
    </subcellularLocation>
</comment>
<evidence type="ECO:0000313" key="4">
    <source>
        <dbReference type="EMBL" id="MDT7832340.1"/>
    </source>
</evidence>
<dbReference type="InterPro" id="IPR004559">
    <property type="entry name" value="HemW-like"/>
</dbReference>
<feature type="domain" description="Radical SAM core" evidence="3">
    <location>
        <begin position="1"/>
        <end position="230"/>
    </location>
</feature>
<keyword evidence="5" id="KW-1185">Reference proteome</keyword>
<evidence type="ECO:0000256" key="1">
    <source>
        <dbReference type="ARBA" id="ARBA00006100"/>
    </source>
</evidence>
<dbReference type="EMBL" id="JAVTTO010000003">
    <property type="protein sequence ID" value="MDT7832340.1"/>
    <property type="molecule type" value="Genomic_DNA"/>
</dbReference>
<evidence type="ECO:0000256" key="2">
    <source>
        <dbReference type="RuleBase" id="RU364116"/>
    </source>
</evidence>
<dbReference type="InterPro" id="IPR023404">
    <property type="entry name" value="rSAM_horseshoe"/>
</dbReference>
<dbReference type="SFLD" id="SFLDG01065">
    <property type="entry name" value="anaerobic_coproporphyrinogen-I"/>
    <property type="match status" value="1"/>
</dbReference>
<protein>
    <recommendedName>
        <fullName evidence="2">Heme chaperone HemW</fullName>
    </recommendedName>
</protein>
<name>A0ABU3LF28_9FLAO</name>
<evidence type="ECO:0000259" key="3">
    <source>
        <dbReference type="PROSITE" id="PS51918"/>
    </source>
</evidence>
<dbReference type="SFLD" id="SFLDF00562">
    <property type="entry name" value="HemN-like__clustered_with_heat"/>
    <property type="match status" value="1"/>
</dbReference>
<dbReference type="NCBIfam" id="TIGR00539">
    <property type="entry name" value="hemN_rel"/>
    <property type="match status" value="1"/>
</dbReference>
<dbReference type="Pfam" id="PF06969">
    <property type="entry name" value="HemN_C"/>
    <property type="match status" value="1"/>
</dbReference>
<dbReference type="SFLD" id="SFLDS00029">
    <property type="entry name" value="Radical_SAM"/>
    <property type="match status" value="1"/>
</dbReference>
<organism evidence="4 5">
    <name type="scientific">Asprobacillus argus</name>
    <dbReference type="NCBI Taxonomy" id="3076534"/>
    <lineage>
        <taxon>Bacteria</taxon>
        <taxon>Pseudomonadati</taxon>
        <taxon>Bacteroidota</taxon>
        <taxon>Flavobacteriia</taxon>
        <taxon>Flavobacteriales</taxon>
        <taxon>Flavobacteriaceae</taxon>
        <taxon>Asprobacillus</taxon>
    </lineage>
</organism>
<reference evidence="4 5" key="1">
    <citation type="submission" date="2023-09" db="EMBL/GenBank/DDBJ databases">
        <title>Novel taxa isolated from Blanes Bay.</title>
        <authorList>
            <person name="Rey-Velasco X."/>
            <person name="Lucena T."/>
        </authorList>
    </citation>
    <scope>NUCLEOTIDE SEQUENCE [LARGE SCALE GENOMIC DNA]</scope>
    <source>
        <strain evidence="4 5">S356</strain>
    </source>
</reference>
<keyword evidence="2" id="KW-0963">Cytoplasm</keyword>
<comment type="function">
    <text evidence="2">Probably acts as a heme chaperone, transferring heme to an unknown acceptor. Binds one molecule of heme per monomer, possibly covalently. Binds 1 [4Fe-4S] cluster. The cluster is coordinated with 3 cysteines and an exchangeable S-adenosyl-L-methionine.</text>
</comment>
<comment type="caution">
    <text evidence="4">The sequence shown here is derived from an EMBL/GenBank/DDBJ whole genome shotgun (WGS) entry which is preliminary data.</text>
</comment>
<dbReference type="Pfam" id="PF04055">
    <property type="entry name" value="Radical_SAM"/>
    <property type="match status" value="1"/>
</dbReference>
<dbReference type="PANTHER" id="PTHR13932:SF5">
    <property type="entry name" value="RADICAL S-ADENOSYL METHIONINE DOMAIN-CONTAINING PROTEIN 1, MITOCHONDRIAL"/>
    <property type="match status" value="1"/>
</dbReference>
<dbReference type="InterPro" id="IPR007197">
    <property type="entry name" value="rSAM"/>
</dbReference>
<keyword evidence="2" id="KW-0004">4Fe-4S</keyword>
<evidence type="ECO:0000313" key="5">
    <source>
        <dbReference type="Proteomes" id="UP001257277"/>
    </source>
</evidence>
<dbReference type="PROSITE" id="PS51918">
    <property type="entry name" value="RADICAL_SAM"/>
    <property type="match status" value="1"/>
</dbReference>
<keyword evidence="2" id="KW-0143">Chaperone</keyword>
<comment type="similarity">
    <text evidence="1">Belongs to the anaerobic coproporphyrinogen-III oxidase family. HemW subfamily.</text>
</comment>
<accession>A0ABU3LF28</accession>
<dbReference type="InterPro" id="IPR010723">
    <property type="entry name" value="HemN_C"/>
</dbReference>